<evidence type="ECO:0000313" key="2">
    <source>
        <dbReference type="EMBL" id="MBM3318831.1"/>
    </source>
</evidence>
<protein>
    <submittedName>
        <fullName evidence="2">DUF4154 domain-containing protein</fullName>
    </submittedName>
</protein>
<evidence type="ECO:0000256" key="1">
    <source>
        <dbReference type="SAM" id="SignalP"/>
    </source>
</evidence>
<accession>A0A937XAV2</accession>
<sequence length="110" mass="11849">MRPETAGHPGWRTAAARLWALSCLAAGLALLLAPAPAFASGVRVHYEDAMEDVPATEASEAEIKAAFLLRFPDFIEWRRAVGDTLRIGVAGDDELLAALLRLAESHNRSP</sequence>
<reference evidence="2" key="1">
    <citation type="submission" date="2019-03" db="EMBL/GenBank/DDBJ databases">
        <title>Lake Tanganyika Metagenome-Assembled Genomes (MAGs).</title>
        <authorList>
            <person name="Tran P."/>
        </authorList>
    </citation>
    <scope>NUCLEOTIDE SEQUENCE</scope>
    <source>
        <strain evidence="2">M_DeepCast_400m_m2_100</strain>
    </source>
</reference>
<dbReference type="InterPro" id="IPR025293">
    <property type="entry name" value="YfiR/HmsC-like"/>
</dbReference>
<proteinExistence type="predicted"/>
<organism evidence="2 3">
    <name type="scientific">Eiseniibacteriota bacterium</name>
    <dbReference type="NCBI Taxonomy" id="2212470"/>
    <lineage>
        <taxon>Bacteria</taxon>
        <taxon>Candidatus Eiseniibacteriota</taxon>
    </lineage>
</organism>
<feature type="non-terminal residue" evidence="2">
    <location>
        <position position="110"/>
    </location>
</feature>
<name>A0A937XAV2_UNCEI</name>
<keyword evidence="1" id="KW-0732">Signal</keyword>
<feature type="chain" id="PRO_5037003981" evidence="1">
    <location>
        <begin position="40"/>
        <end position="110"/>
    </location>
</feature>
<dbReference type="Proteomes" id="UP000748308">
    <property type="component" value="Unassembled WGS sequence"/>
</dbReference>
<dbReference type="EMBL" id="VGIY01000505">
    <property type="protein sequence ID" value="MBM3318831.1"/>
    <property type="molecule type" value="Genomic_DNA"/>
</dbReference>
<dbReference type="Pfam" id="PF13689">
    <property type="entry name" value="DUF4154"/>
    <property type="match status" value="1"/>
</dbReference>
<comment type="caution">
    <text evidence="2">The sequence shown here is derived from an EMBL/GenBank/DDBJ whole genome shotgun (WGS) entry which is preliminary data.</text>
</comment>
<dbReference type="AlphaFoldDB" id="A0A937XAV2"/>
<gene>
    <name evidence="2" type="ORF">FJY75_13360</name>
</gene>
<feature type="signal peptide" evidence="1">
    <location>
        <begin position="1"/>
        <end position="39"/>
    </location>
</feature>
<evidence type="ECO:0000313" key="3">
    <source>
        <dbReference type="Proteomes" id="UP000748308"/>
    </source>
</evidence>